<name>A0A5J5B7K1_9ASTE</name>
<reference evidence="6 7" key="1">
    <citation type="submission" date="2019-09" db="EMBL/GenBank/DDBJ databases">
        <title>A chromosome-level genome assembly of the Chinese tupelo Nyssa sinensis.</title>
        <authorList>
            <person name="Yang X."/>
            <person name="Kang M."/>
            <person name="Yang Y."/>
            <person name="Xiong H."/>
            <person name="Wang M."/>
            <person name="Zhang Z."/>
            <person name="Wang Z."/>
            <person name="Wu H."/>
            <person name="Ma T."/>
            <person name="Liu J."/>
            <person name="Xi Z."/>
        </authorList>
    </citation>
    <scope>NUCLEOTIDE SEQUENCE [LARGE SCALE GENOMIC DNA]</scope>
    <source>
        <strain evidence="6">J267</strain>
        <tissue evidence="6">Leaf</tissue>
    </source>
</reference>
<dbReference type="GO" id="GO:0016787">
    <property type="term" value="F:hydrolase activity"/>
    <property type="evidence" value="ECO:0007669"/>
    <property type="project" value="UniProtKB-KW"/>
</dbReference>
<dbReference type="AlphaFoldDB" id="A0A5J5B7K1"/>
<dbReference type="SUPFAM" id="SSF52540">
    <property type="entry name" value="P-loop containing nucleoside triphosphate hydrolases"/>
    <property type="match status" value="1"/>
</dbReference>
<evidence type="ECO:0000256" key="2">
    <source>
        <dbReference type="ARBA" id="ARBA00022801"/>
    </source>
</evidence>
<proteinExistence type="predicted"/>
<keyword evidence="4" id="KW-0067">ATP-binding</keyword>
<feature type="region of interest" description="Disordered" evidence="5">
    <location>
        <begin position="1"/>
        <end position="26"/>
    </location>
</feature>
<evidence type="ECO:0000256" key="1">
    <source>
        <dbReference type="ARBA" id="ARBA00022741"/>
    </source>
</evidence>
<evidence type="ECO:0000256" key="4">
    <source>
        <dbReference type="ARBA" id="ARBA00022840"/>
    </source>
</evidence>
<dbReference type="GO" id="GO:0004386">
    <property type="term" value="F:helicase activity"/>
    <property type="evidence" value="ECO:0007669"/>
    <property type="project" value="UniProtKB-KW"/>
</dbReference>
<feature type="compositionally biased region" description="Basic residues" evidence="5">
    <location>
        <begin position="9"/>
        <end position="20"/>
    </location>
</feature>
<dbReference type="Proteomes" id="UP000325577">
    <property type="component" value="Linkage Group LG14"/>
</dbReference>
<evidence type="ECO:0000256" key="3">
    <source>
        <dbReference type="ARBA" id="ARBA00022806"/>
    </source>
</evidence>
<evidence type="ECO:0000256" key="5">
    <source>
        <dbReference type="SAM" id="MobiDB-lite"/>
    </source>
</evidence>
<dbReference type="InterPro" id="IPR027417">
    <property type="entry name" value="P-loop_NTPase"/>
</dbReference>
<keyword evidence="3" id="KW-0347">Helicase</keyword>
<dbReference type="OrthoDB" id="1902637at2759"/>
<dbReference type="EMBL" id="CM018037">
    <property type="protein sequence ID" value="KAA8539203.1"/>
    <property type="molecule type" value="Genomic_DNA"/>
</dbReference>
<sequence length="571" mass="63229">MAKGDDAIRKKKNKANRKKMQKDTSNVSIRVASIIAAKKRRKSGTRRICQGMCFSLPTPEDPFNDRQGKMDTSQKETKKLIRSQADGGMSINKSADPTRKGASGRNNAKIEHHEQKMVKVINLENELMRTSIDNMGQKTSVKLGKAKIQLIGKNGAIRAQQGQAFENSGCPSKFLILCLNSIKNALWHEGTFSSEEDKPLFVDAWGVEFWKCYSIGKDILETSGACSTTEQIAWMASTAADTIARKEKEGLLFTSPFLLFLVPSQEKATKARSVCKPLKPLGIHTVSLHPGASLNHQIHGLKSCEPEFIVSTPERLLELVSLKAIDISRVSLLVVDGLETLLKDGYLYIIKSIRQAITGNPRTVVFSDCLNYASVPVLQNLLRGSICRLSLNDSVSSQSACIIQSVHVCALEEEKLSKGVQILEQVVNELGSQLFKVLFVVGKENNFHKLVTAVRSKGYSVSANSIWNNVEVQNSKTRSTVFVIDMEHVSTTDLGEFEVVIIADFVLTIDYYIKILTGMARCTLNGKLHSFLTRENAQLAEPLIEILEQCGEAVHETLRNLCHSSFSMSEH</sequence>
<accession>A0A5J5B7K1</accession>
<keyword evidence="1" id="KW-0547">Nucleotide-binding</keyword>
<organism evidence="6 7">
    <name type="scientific">Nyssa sinensis</name>
    <dbReference type="NCBI Taxonomy" id="561372"/>
    <lineage>
        <taxon>Eukaryota</taxon>
        <taxon>Viridiplantae</taxon>
        <taxon>Streptophyta</taxon>
        <taxon>Embryophyta</taxon>
        <taxon>Tracheophyta</taxon>
        <taxon>Spermatophyta</taxon>
        <taxon>Magnoliopsida</taxon>
        <taxon>eudicotyledons</taxon>
        <taxon>Gunneridae</taxon>
        <taxon>Pentapetalae</taxon>
        <taxon>asterids</taxon>
        <taxon>Cornales</taxon>
        <taxon>Nyssaceae</taxon>
        <taxon>Nyssa</taxon>
    </lineage>
</organism>
<protein>
    <submittedName>
        <fullName evidence="6">Uncharacterized protein</fullName>
    </submittedName>
</protein>
<evidence type="ECO:0000313" key="7">
    <source>
        <dbReference type="Proteomes" id="UP000325577"/>
    </source>
</evidence>
<dbReference type="PANTHER" id="PTHR47960">
    <property type="entry name" value="DEAD-BOX ATP-DEPENDENT RNA HELICASE 50"/>
    <property type="match status" value="1"/>
</dbReference>
<gene>
    <name evidence="6" type="ORF">F0562_025895</name>
</gene>
<keyword evidence="7" id="KW-1185">Reference proteome</keyword>
<dbReference type="Gene3D" id="3.40.50.300">
    <property type="entry name" value="P-loop containing nucleotide triphosphate hydrolases"/>
    <property type="match status" value="1"/>
</dbReference>
<evidence type="ECO:0000313" key="6">
    <source>
        <dbReference type="EMBL" id="KAA8539203.1"/>
    </source>
</evidence>
<dbReference type="GO" id="GO:0005524">
    <property type="term" value="F:ATP binding"/>
    <property type="evidence" value="ECO:0007669"/>
    <property type="project" value="UniProtKB-KW"/>
</dbReference>
<keyword evidence="2" id="KW-0378">Hydrolase</keyword>